<protein>
    <submittedName>
        <fullName evidence="2">Uncharacterized protein</fullName>
    </submittedName>
</protein>
<proteinExistence type="predicted"/>
<dbReference type="Proteomes" id="UP000887565">
    <property type="component" value="Unplaced"/>
</dbReference>
<name>A0A915JHN1_ROMCU</name>
<keyword evidence="1" id="KW-1185">Reference proteome</keyword>
<accession>A0A915JHN1</accession>
<dbReference type="WBParaSite" id="nRc.2.0.1.t25640-RA">
    <property type="protein sequence ID" value="nRc.2.0.1.t25640-RA"/>
    <property type="gene ID" value="nRc.2.0.1.g25640"/>
</dbReference>
<evidence type="ECO:0000313" key="1">
    <source>
        <dbReference type="Proteomes" id="UP000887565"/>
    </source>
</evidence>
<organism evidence="1 2">
    <name type="scientific">Romanomermis culicivorax</name>
    <name type="common">Nematode worm</name>
    <dbReference type="NCBI Taxonomy" id="13658"/>
    <lineage>
        <taxon>Eukaryota</taxon>
        <taxon>Metazoa</taxon>
        <taxon>Ecdysozoa</taxon>
        <taxon>Nematoda</taxon>
        <taxon>Enoplea</taxon>
        <taxon>Dorylaimia</taxon>
        <taxon>Mermithida</taxon>
        <taxon>Mermithoidea</taxon>
        <taxon>Mermithidae</taxon>
        <taxon>Romanomermis</taxon>
    </lineage>
</organism>
<evidence type="ECO:0000313" key="2">
    <source>
        <dbReference type="WBParaSite" id="nRc.2.0.1.t25640-RA"/>
    </source>
</evidence>
<dbReference type="AlphaFoldDB" id="A0A915JHN1"/>
<reference evidence="2" key="1">
    <citation type="submission" date="2022-11" db="UniProtKB">
        <authorList>
            <consortium name="WormBaseParasite"/>
        </authorList>
    </citation>
    <scope>IDENTIFICATION</scope>
</reference>
<sequence length="333" mass="35739">MAAPETSTNVHASGAVLTTSRGALIQFTFVDILGTNVIGNITFVGWVSTPPSSKFLKIIMKAESNSPPGAAKASDGLSLLAAAVEHERFAPHCLFTANDFNHDDDKNRKRLFYSSGSVLAPAPSNGMDVATAKSNAFSYLNGLLPFPRASLLINGSTMTSLAPHFLPKMVEGEQMIRHSTMKPNETLLKIHINSNQSRSPDSTEFSDSQAIVQPISNSNIDSTIHQISSQGNDKSCSSSNSKQYLRYKLLERQNRLNTSSSSQIAVNEKIVAVGVKSRDERSSKVGAFKSGRFSAFTPCSSTGGGGTLSVKECLSTLSINVVVFHDSETILVY</sequence>